<evidence type="ECO:0000256" key="4">
    <source>
        <dbReference type="SAM" id="MobiDB-lite"/>
    </source>
</evidence>
<accession>A0A7S0PMG8</accession>
<keyword evidence="2" id="KW-0378">Hydrolase</keyword>
<reference evidence="7" key="1">
    <citation type="submission" date="2021-01" db="EMBL/GenBank/DDBJ databases">
        <authorList>
            <person name="Corre E."/>
            <person name="Pelletier E."/>
            <person name="Niang G."/>
            <person name="Scheremetjew M."/>
            <person name="Finn R."/>
            <person name="Kale V."/>
            <person name="Holt S."/>
            <person name="Cochrane G."/>
            <person name="Meng A."/>
            <person name="Brown T."/>
            <person name="Cohen L."/>
        </authorList>
    </citation>
    <scope>NUCLEOTIDE SEQUENCE</scope>
    <source>
        <strain evidence="7">CCMP494</strain>
    </source>
</reference>
<dbReference type="Pfam" id="PF00004">
    <property type="entry name" value="AAA"/>
    <property type="match status" value="1"/>
</dbReference>
<evidence type="ECO:0000259" key="5">
    <source>
        <dbReference type="Pfam" id="PF00004"/>
    </source>
</evidence>
<dbReference type="InterPro" id="IPR003960">
    <property type="entry name" value="ATPase_AAA_CS"/>
</dbReference>
<feature type="compositionally biased region" description="Low complexity" evidence="4">
    <location>
        <begin position="394"/>
        <end position="407"/>
    </location>
</feature>
<evidence type="ECO:0000259" key="6">
    <source>
        <dbReference type="Pfam" id="PF17862"/>
    </source>
</evidence>
<comment type="similarity">
    <text evidence="3">Belongs to the AAA ATPase family.</text>
</comment>
<dbReference type="Pfam" id="PF17862">
    <property type="entry name" value="AAA_lid_3"/>
    <property type="match status" value="1"/>
</dbReference>
<dbReference type="GO" id="GO:0004222">
    <property type="term" value="F:metalloendopeptidase activity"/>
    <property type="evidence" value="ECO:0007669"/>
    <property type="project" value="InterPro"/>
</dbReference>
<dbReference type="InterPro" id="IPR041569">
    <property type="entry name" value="AAA_lid_3"/>
</dbReference>
<dbReference type="PROSITE" id="PS00674">
    <property type="entry name" value="AAA"/>
    <property type="match status" value="1"/>
</dbReference>
<organism evidence="7">
    <name type="scientific">Micromonas pusilla</name>
    <name type="common">Picoplanktonic green alga</name>
    <name type="synonym">Chromulina pusilla</name>
    <dbReference type="NCBI Taxonomy" id="38833"/>
    <lineage>
        <taxon>Eukaryota</taxon>
        <taxon>Viridiplantae</taxon>
        <taxon>Chlorophyta</taxon>
        <taxon>Mamiellophyceae</taxon>
        <taxon>Mamiellales</taxon>
        <taxon>Mamiellaceae</taxon>
        <taxon>Micromonas</taxon>
    </lineage>
</organism>
<dbReference type="GO" id="GO:0005524">
    <property type="term" value="F:ATP binding"/>
    <property type="evidence" value="ECO:0007669"/>
    <property type="project" value="UniProtKB-KW"/>
</dbReference>
<dbReference type="Gene3D" id="1.10.8.60">
    <property type="match status" value="1"/>
</dbReference>
<dbReference type="GO" id="GO:0009507">
    <property type="term" value="C:chloroplast"/>
    <property type="evidence" value="ECO:0007669"/>
    <property type="project" value="TreeGrafter"/>
</dbReference>
<evidence type="ECO:0008006" key="8">
    <source>
        <dbReference type="Google" id="ProtNLM"/>
    </source>
</evidence>
<dbReference type="PANTHER" id="PTHR23076:SF37">
    <property type="entry name" value="ATP-DEPENDENT ZINC METALLOPROTEASE FTSH 4, MITOCHONDRIAL"/>
    <property type="match status" value="1"/>
</dbReference>
<evidence type="ECO:0000256" key="3">
    <source>
        <dbReference type="RuleBase" id="RU003651"/>
    </source>
</evidence>
<feature type="compositionally biased region" description="Basic and acidic residues" evidence="4">
    <location>
        <begin position="366"/>
        <end position="393"/>
    </location>
</feature>
<keyword evidence="1" id="KW-0645">Protease</keyword>
<sequence>MDSATQEREAGLLQLLVELDGFDTKANAGGDQEMVLVMGATNLSAQLDPALLRSGRFERSFHIGVPKRHQDRVAILQVHAKKLNIPREGDHKWESDALLNRTAELTDGYSGASLAALLNEASILSVRADREFVNLSDVERVIERNLVGVSSAPLEDGWGKDHMAMVEAGRAVLWSSKRSMNYCPEILRVTIKPAGEQATGIMLKPERSDENSTTHFNGEERPDTFDDFIDGIAMLIAGRCVETVFYGPQGISVQTKGDLVSAADIAYEIVTGSGLYPHQGAGLSPMWPEELIEHFRIPRTEMDVGVYDMMVRAHIRAEEYINYYKPVILQVASELLAHGSLYGSYIRELVEEHEIAMKLAKDEELARADERATEEEERARKDALHEQELEARRQAAAAAAAEQAAAAKEVEEDGKGSAIDVESSDEPLSSDPFGTAASDAGEYKDQLSRALRFVSLSGDKYRRSEYPEDFPPSMEADVDADMDADAAAGRLARALRDVRLSGAAFMTAAEVEEVVERVAPAAEEILFVDDGEYREMLRRALRDVRLSGGSTMTAAEVSEVVKKIDPDTVAYREQYKAELINMMKQKEAEKKAEDENKKGNDDEGDDRVSRALRT</sequence>
<dbReference type="InterPro" id="IPR037219">
    <property type="entry name" value="Peptidase_M41-like"/>
</dbReference>
<feature type="region of interest" description="Disordered" evidence="4">
    <location>
        <begin position="586"/>
        <end position="614"/>
    </location>
</feature>
<name>A0A7S0PMG8_MICPS</name>
<dbReference type="GO" id="GO:0004176">
    <property type="term" value="F:ATP-dependent peptidase activity"/>
    <property type="evidence" value="ECO:0007669"/>
    <property type="project" value="InterPro"/>
</dbReference>
<feature type="domain" description="ATPase AAA-type core" evidence="5">
    <location>
        <begin position="4"/>
        <end position="64"/>
    </location>
</feature>
<feature type="domain" description="AAA ATPase AAA+ lid" evidence="6">
    <location>
        <begin position="98"/>
        <end position="139"/>
    </location>
</feature>
<dbReference type="GO" id="GO:0045037">
    <property type="term" value="P:protein import into chloroplast stroma"/>
    <property type="evidence" value="ECO:0007669"/>
    <property type="project" value="TreeGrafter"/>
</dbReference>
<gene>
    <name evidence="7" type="ORF">MSP1404_LOCUS1924</name>
</gene>
<evidence type="ECO:0000313" key="7">
    <source>
        <dbReference type="EMBL" id="CAD8578930.1"/>
    </source>
</evidence>
<keyword evidence="3" id="KW-0067">ATP-binding</keyword>
<evidence type="ECO:0000256" key="1">
    <source>
        <dbReference type="ARBA" id="ARBA00022670"/>
    </source>
</evidence>
<feature type="region of interest" description="Disordered" evidence="4">
    <location>
        <begin position="366"/>
        <end position="441"/>
    </location>
</feature>
<dbReference type="EMBL" id="HBEV01002513">
    <property type="protein sequence ID" value="CAD8578930.1"/>
    <property type="molecule type" value="Transcribed_RNA"/>
</dbReference>
<dbReference type="GO" id="GO:0006508">
    <property type="term" value="P:proteolysis"/>
    <property type="evidence" value="ECO:0007669"/>
    <property type="project" value="UniProtKB-KW"/>
</dbReference>
<dbReference type="AlphaFoldDB" id="A0A7S0PMG8"/>
<evidence type="ECO:0000256" key="2">
    <source>
        <dbReference type="ARBA" id="ARBA00022801"/>
    </source>
</evidence>
<dbReference type="Gene3D" id="1.20.58.760">
    <property type="entry name" value="Peptidase M41"/>
    <property type="match status" value="1"/>
</dbReference>
<dbReference type="InterPro" id="IPR027417">
    <property type="entry name" value="P-loop_NTPase"/>
</dbReference>
<dbReference type="SUPFAM" id="SSF52540">
    <property type="entry name" value="P-loop containing nucleoside triphosphate hydrolases"/>
    <property type="match status" value="1"/>
</dbReference>
<proteinExistence type="inferred from homology"/>
<dbReference type="GO" id="GO:0016887">
    <property type="term" value="F:ATP hydrolysis activity"/>
    <property type="evidence" value="ECO:0007669"/>
    <property type="project" value="InterPro"/>
</dbReference>
<protein>
    <recommendedName>
        <fullName evidence="8">Vesicle-fusing ATPase</fullName>
    </recommendedName>
</protein>
<dbReference type="PANTHER" id="PTHR23076">
    <property type="entry name" value="METALLOPROTEASE M41 FTSH"/>
    <property type="match status" value="1"/>
</dbReference>
<dbReference type="SUPFAM" id="SSF140990">
    <property type="entry name" value="FtsH protease domain-like"/>
    <property type="match status" value="1"/>
</dbReference>
<dbReference type="InterPro" id="IPR003959">
    <property type="entry name" value="ATPase_AAA_core"/>
</dbReference>
<dbReference type="Gene3D" id="3.40.50.300">
    <property type="entry name" value="P-loop containing nucleotide triphosphate hydrolases"/>
    <property type="match status" value="1"/>
</dbReference>
<keyword evidence="3" id="KW-0547">Nucleotide-binding</keyword>